<protein>
    <submittedName>
        <fullName evidence="2">Uncharacterized protein</fullName>
    </submittedName>
</protein>
<dbReference type="SUPFAM" id="SSF53756">
    <property type="entry name" value="UDP-Glycosyltransferase/glycogen phosphorylase"/>
    <property type="match status" value="1"/>
</dbReference>
<dbReference type="PANTHER" id="PTHR44809:SF1">
    <property type="entry name" value="PROTEIN O-MANNOSYL-TRANSFERASE TMTC1"/>
    <property type="match status" value="1"/>
</dbReference>
<comment type="caution">
    <text evidence="2">The sequence shown here is derived from an EMBL/GenBank/DDBJ whole genome shotgun (WGS) entry which is preliminary data.</text>
</comment>
<dbReference type="AlphaFoldDB" id="A0A1A9N7R7"/>
<dbReference type="EMBL" id="LXJZ01000100">
    <property type="protein sequence ID" value="OAJ60877.1"/>
    <property type="molecule type" value="Genomic_DNA"/>
</dbReference>
<dbReference type="PANTHER" id="PTHR44809">
    <property type="match status" value="1"/>
</dbReference>
<dbReference type="RefSeq" id="WP_064266435.1">
    <property type="nucleotide sequence ID" value="NZ_LXJZ01000100.1"/>
</dbReference>
<dbReference type="InterPro" id="IPR019734">
    <property type="entry name" value="TPR_rpt"/>
</dbReference>
<dbReference type="SMART" id="SM00028">
    <property type="entry name" value="TPR"/>
    <property type="match status" value="6"/>
</dbReference>
<accession>A0A1A9N7R7</accession>
<proteinExistence type="predicted"/>
<organism evidence="2 5">
    <name type="scientific">Paraburkholderia ginsengiterrae</name>
    <dbReference type="NCBI Taxonomy" id="1462993"/>
    <lineage>
        <taxon>Bacteria</taxon>
        <taxon>Pseudomonadati</taxon>
        <taxon>Pseudomonadota</taxon>
        <taxon>Betaproteobacteria</taxon>
        <taxon>Burkholderiales</taxon>
        <taxon>Burkholderiaceae</taxon>
        <taxon>Paraburkholderia</taxon>
    </lineage>
</organism>
<evidence type="ECO:0000313" key="4">
    <source>
        <dbReference type="Proteomes" id="UP000077961"/>
    </source>
</evidence>
<dbReference type="PROSITE" id="PS50005">
    <property type="entry name" value="TPR"/>
    <property type="match status" value="1"/>
</dbReference>
<dbReference type="OrthoDB" id="9814129at2"/>
<dbReference type="InterPro" id="IPR011990">
    <property type="entry name" value="TPR-like_helical_dom_sf"/>
</dbReference>
<reference evidence="4 5" key="1">
    <citation type="submission" date="2016-04" db="EMBL/GenBank/DDBJ databases">
        <title>Reclassification of Paraburkholderia panaciterrae (Farh et al. 2015) Dobritsa &amp; Samadpour 2016 as a later homotypic synonym of Paraburkholderia ginsengiterrae (Farh et al. 2015) Dobritsa &amp; Samadpour 2016.</title>
        <authorList>
            <person name="Dobritsa A.P."/>
            <person name="Kutumbaka K."/>
            <person name="Samadpour M."/>
        </authorList>
    </citation>
    <scope>NUCLEOTIDE SEQUENCE [LARGE SCALE GENOMIC DNA]</scope>
    <source>
        <strain evidence="2 5">DCY85</strain>
        <strain evidence="3 4">DCY85-1</strain>
    </source>
</reference>
<dbReference type="InterPro" id="IPR052943">
    <property type="entry name" value="TMTC_O-mannosyl-trnsfr"/>
</dbReference>
<evidence type="ECO:0000313" key="2">
    <source>
        <dbReference type="EMBL" id="OAJ59528.1"/>
    </source>
</evidence>
<gene>
    <name evidence="3" type="ORF">A6V36_24760</name>
    <name evidence="2" type="ORF">A6V37_27190</name>
</gene>
<dbReference type="Pfam" id="PF13181">
    <property type="entry name" value="TPR_8"/>
    <property type="match status" value="1"/>
</dbReference>
<dbReference type="EMBL" id="LXKA01000265">
    <property type="protein sequence ID" value="OAJ59528.1"/>
    <property type="molecule type" value="Genomic_DNA"/>
</dbReference>
<dbReference type="Proteomes" id="UP000078116">
    <property type="component" value="Unassembled WGS sequence"/>
</dbReference>
<keyword evidence="4" id="KW-1185">Reference proteome</keyword>
<sequence>MKKSNATTCNSDVLDLNILIAHADADFLALRMTDAASGYLRALTLSPCDVHALHRMGLVCVHLNKTAEADTYLERALQADPARAHLWEHAGLIAALNGDYIRSEAHYRRAMGLSGSTATLHRNLADCLRLGGRLAEAKVQYKEALSKSPNLHHAMRAIARISVELGDADDAADYWLCAWALDSSSLQDGLELISALAKAKRNALVDQAVAQIRNREADNAEALQALCLALYTIDRFADMLGVARQGLNLDPQRVTLHHYAAHALSVRGRVTEAIVHSREAVRLAPDDQVMQCQLASLELSQGDYKNGWARRNVTYTTQLARSTLVFPGFPMWHGEPVAGCRFLLVGEQGRGDEIQFIRFAEWLYERGAIVDVLVSQPVAKIAGSMTGVRSVFTRTPPGPYDYWSHMLRMPEHMKLDLPMLPIKMPYISASPRHVDQWRTRVDAVSPLATRRKNARIGLVWAGGPHTALDRFRSISLEALNPLLSHPETTWFSVQKGEHERDSDALSDQFDLHTLGPAIEDFTDTLAILETLDLLITVDTAAAHLAGAANLPVWVLLPAYAELRWLTDRADSPWYPSMRLFRQRWLGEWAPVIAEVREALVEWRDEMTT</sequence>
<dbReference type="STRING" id="1462993.A6V36_24760"/>
<dbReference type="Proteomes" id="UP000077961">
    <property type="component" value="Unassembled WGS sequence"/>
</dbReference>
<name>A0A1A9N7R7_9BURK</name>
<dbReference type="Gene3D" id="3.40.50.2000">
    <property type="entry name" value="Glycogen Phosphorylase B"/>
    <property type="match status" value="1"/>
</dbReference>
<evidence type="ECO:0000313" key="3">
    <source>
        <dbReference type="EMBL" id="OAJ60877.1"/>
    </source>
</evidence>
<feature type="repeat" description="TPR" evidence="1">
    <location>
        <begin position="50"/>
        <end position="83"/>
    </location>
</feature>
<keyword evidence="1" id="KW-0802">TPR repeat</keyword>
<dbReference type="SUPFAM" id="SSF48452">
    <property type="entry name" value="TPR-like"/>
    <property type="match status" value="2"/>
</dbReference>
<evidence type="ECO:0000313" key="5">
    <source>
        <dbReference type="Proteomes" id="UP000078116"/>
    </source>
</evidence>
<evidence type="ECO:0000256" key="1">
    <source>
        <dbReference type="PROSITE-ProRule" id="PRU00339"/>
    </source>
</evidence>
<dbReference type="Gene3D" id="1.25.40.10">
    <property type="entry name" value="Tetratricopeptide repeat domain"/>
    <property type="match status" value="2"/>
</dbReference>